<dbReference type="GO" id="GO:0008270">
    <property type="term" value="F:zinc ion binding"/>
    <property type="evidence" value="ECO:0007669"/>
    <property type="project" value="UniProtKB-UniRule"/>
</dbReference>
<evidence type="ECO:0000256" key="4">
    <source>
        <dbReference type="ARBA" id="ARBA00022705"/>
    </source>
</evidence>
<feature type="binding site" evidence="14">
    <location>
        <position position="207"/>
    </location>
    <ligand>
        <name>Zn(2+)</name>
        <dbReference type="ChEBI" id="CHEBI:29105"/>
        <label>1</label>
    </ligand>
</feature>
<comment type="cofactor">
    <cofactor evidence="14">
        <name>Zn(2+)</name>
        <dbReference type="ChEBI" id="CHEBI:29105"/>
    </cofactor>
    <text evidence="14">Binds 2 Zn(2+) ions per monomer.</text>
</comment>
<evidence type="ECO:0000256" key="1">
    <source>
        <dbReference type="ARBA" id="ARBA00004496"/>
    </source>
</evidence>
<dbReference type="GO" id="GO:0005737">
    <property type="term" value="C:cytoplasm"/>
    <property type="evidence" value="ECO:0007669"/>
    <property type="project" value="UniProtKB-SubCell"/>
</dbReference>
<dbReference type="FunFam" id="2.60.260.20:FF:000004">
    <property type="entry name" value="Molecular chaperone DnaJ"/>
    <property type="match status" value="1"/>
</dbReference>
<dbReference type="NCBIfam" id="NF008035">
    <property type="entry name" value="PRK10767.1"/>
    <property type="match status" value="1"/>
</dbReference>
<feature type="binding site" evidence="14">
    <location>
        <position position="210"/>
    </location>
    <ligand>
        <name>Zn(2+)</name>
        <dbReference type="ChEBI" id="CHEBI:29105"/>
        <label>1</label>
    </ligand>
</feature>
<dbReference type="PROSITE" id="PS00636">
    <property type="entry name" value="DNAJ_1"/>
    <property type="match status" value="1"/>
</dbReference>
<dbReference type="InterPro" id="IPR036410">
    <property type="entry name" value="HSP_DnaJ_Cys-rich_dom_sf"/>
</dbReference>
<dbReference type="EMBL" id="BRLB01000014">
    <property type="protein sequence ID" value="GKX31148.1"/>
    <property type="molecule type" value="Genomic_DNA"/>
</dbReference>
<evidence type="ECO:0000256" key="10">
    <source>
        <dbReference type="ARBA" id="ARBA00023186"/>
    </source>
</evidence>
<feature type="zinc finger region" description="CR-type" evidence="15">
    <location>
        <begin position="137"/>
        <end position="219"/>
    </location>
</feature>
<dbReference type="AlphaFoldDB" id="A0A9W5YF40"/>
<protein>
    <recommendedName>
        <fullName evidence="13 14">Chaperone protein DnaJ</fullName>
    </recommendedName>
</protein>
<keyword evidence="5 14" id="KW-0479">Metal-binding</keyword>
<dbReference type="GO" id="GO:0051082">
    <property type="term" value="F:unfolded protein binding"/>
    <property type="evidence" value="ECO:0007669"/>
    <property type="project" value="UniProtKB-UniRule"/>
</dbReference>
<dbReference type="PANTHER" id="PTHR43096:SF48">
    <property type="entry name" value="CHAPERONE PROTEIN DNAJ"/>
    <property type="match status" value="1"/>
</dbReference>
<dbReference type="GO" id="GO:0006260">
    <property type="term" value="P:DNA replication"/>
    <property type="evidence" value="ECO:0007669"/>
    <property type="project" value="UniProtKB-KW"/>
</dbReference>
<dbReference type="InterPro" id="IPR012724">
    <property type="entry name" value="DnaJ"/>
</dbReference>
<name>A0A9W5YF40_9FIRM</name>
<feature type="repeat" description="CXXCXGXG motif" evidence="14">
    <location>
        <begin position="207"/>
        <end position="214"/>
    </location>
</feature>
<dbReference type="PRINTS" id="PR00625">
    <property type="entry name" value="JDOMAIN"/>
</dbReference>
<evidence type="ECO:0000256" key="7">
    <source>
        <dbReference type="ARBA" id="ARBA00022771"/>
    </source>
</evidence>
<evidence type="ECO:0000259" key="16">
    <source>
        <dbReference type="PROSITE" id="PS50076"/>
    </source>
</evidence>
<feature type="repeat" description="CXXCXGXG motif" evidence="14">
    <location>
        <begin position="150"/>
        <end position="157"/>
    </location>
</feature>
<comment type="similarity">
    <text evidence="12 14">Belongs to the DnaJ family.</text>
</comment>
<evidence type="ECO:0000256" key="3">
    <source>
        <dbReference type="ARBA" id="ARBA00022490"/>
    </source>
</evidence>
<evidence type="ECO:0000256" key="8">
    <source>
        <dbReference type="ARBA" id="ARBA00022833"/>
    </source>
</evidence>
<dbReference type="InterPro" id="IPR001305">
    <property type="entry name" value="HSP_DnaJ_Cys-rich_dom"/>
</dbReference>
<dbReference type="InterPro" id="IPR036869">
    <property type="entry name" value="J_dom_sf"/>
</dbReference>
<dbReference type="SUPFAM" id="SSF49493">
    <property type="entry name" value="HSP40/DnaJ peptide-binding domain"/>
    <property type="match status" value="2"/>
</dbReference>
<reference evidence="18" key="1">
    <citation type="submission" date="2022-06" db="EMBL/GenBank/DDBJ databases">
        <title>Vallitalea longa sp. nov., an anaerobic bacterium isolated from marine sediment.</title>
        <authorList>
            <person name="Hirano S."/>
            <person name="Terahara T."/>
            <person name="Mori K."/>
            <person name="Hamada M."/>
            <person name="Matsumoto R."/>
            <person name="Kobayashi T."/>
        </authorList>
    </citation>
    <scope>NUCLEOTIDE SEQUENCE</scope>
    <source>
        <strain evidence="18">SH18-1</strain>
    </source>
</reference>
<proteinExistence type="inferred from homology"/>
<comment type="subcellular location">
    <subcellularLocation>
        <location evidence="1 14">Cytoplasm</location>
    </subcellularLocation>
</comment>
<dbReference type="GO" id="GO:0031072">
    <property type="term" value="F:heat shock protein binding"/>
    <property type="evidence" value="ECO:0007669"/>
    <property type="project" value="InterPro"/>
</dbReference>
<dbReference type="InterPro" id="IPR002939">
    <property type="entry name" value="DnaJ_C"/>
</dbReference>
<feature type="domain" description="CR-type" evidence="17">
    <location>
        <begin position="137"/>
        <end position="219"/>
    </location>
</feature>
<dbReference type="CDD" id="cd10747">
    <property type="entry name" value="DnaJ_C"/>
    <property type="match status" value="1"/>
</dbReference>
<dbReference type="SUPFAM" id="SSF57938">
    <property type="entry name" value="DnaJ/Hsp40 cysteine-rich domain"/>
    <property type="match status" value="1"/>
</dbReference>
<dbReference type="InterPro" id="IPR008971">
    <property type="entry name" value="HSP40/DnaJ_pept-bd"/>
</dbReference>
<dbReference type="SUPFAM" id="SSF46565">
    <property type="entry name" value="Chaperone J-domain"/>
    <property type="match status" value="1"/>
</dbReference>
<keyword evidence="7 14" id="KW-0863">Zinc-finger</keyword>
<dbReference type="GO" id="GO:0042026">
    <property type="term" value="P:protein refolding"/>
    <property type="evidence" value="ECO:0007669"/>
    <property type="project" value="TreeGrafter"/>
</dbReference>
<dbReference type="Pfam" id="PF00226">
    <property type="entry name" value="DnaJ"/>
    <property type="match status" value="1"/>
</dbReference>
<dbReference type="Proteomes" id="UP001144256">
    <property type="component" value="Unassembled WGS sequence"/>
</dbReference>
<comment type="function">
    <text evidence="11 14">Participates actively in the response to hyperosmotic and heat shock by preventing the aggregation of stress-denatured proteins and by disaggregating proteins, also in an autonomous, DnaK-independent fashion. Unfolded proteins bind initially to DnaJ; upon interaction with the DnaJ-bound protein, DnaK hydrolyzes its bound ATP, resulting in the formation of a stable complex. GrpE releases ADP from DnaK; ATP binding to DnaK triggers the release of the substrate protein, thus completing the reaction cycle. Several rounds of ATP-dependent interactions between DnaJ, DnaK and GrpE are required for fully efficient folding. Also involved, together with DnaK and GrpE, in the DNA replication of plasmids through activation of initiation proteins.</text>
</comment>
<dbReference type="PROSITE" id="PS51188">
    <property type="entry name" value="ZF_CR"/>
    <property type="match status" value="1"/>
</dbReference>
<dbReference type="HAMAP" id="MF_01152">
    <property type="entry name" value="DnaJ"/>
    <property type="match status" value="1"/>
</dbReference>
<comment type="subunit">
    <text evidence="2 14">Homodimer.</text>
</comment>
<feature type="binding site" evidence="14">
    <location>
        <position position="196"/>
    </location>
    <ligand>
        <name>Zn(2+)</name>
        <dbReference type="ChEBI" id="CHEBI:29105"/>
        <label>2</label>
    </ligand>
</feature>
<sequence length="383" mass="41830">MADKRDYYEVLGVGRNATDAEVKKAYRNLAKKYHPDMNPGDKSAEQKFKEATEAYEVLSDSQKRSRYDQFGHAAFSNGAGGASAGGFDFSDVGDIFGDIFGDFFGGGGGRRRSANAPTKGASLKTSVTLEFKEAVFGVEKEIDMIVSETCEECSGTGAKKGTSAETCPHCKGAGQVRYNQQTMFGNITSVKTCNACGGTGKVIKEKCTSCRGTGYVRKKKKIAVDIPAGIDNGQSIRLSGKGEPGTNGGPRGDLLVTVYVKPHEFFERQGVDIYYTLPISYVQAALGAELKVPTLDGEVKYDIKEGTQTHTRFRLKGKGVPHIRNSKIRGDQYITVVVEVPKKLNEKQKELLKEFSSTFGENVKDTKDGKKKKWYDKVMDAFD</sequence>
<evidence type="ECO:0000256" key="11">
    <source>
        <dbReference type="ARBA" id="ARBA00053423"/>
    </source>
</evidence>
<feature type="binding site" evidence="14">
    <location>
        <position position="153"/>
    </location>
    <ligand>
        <name>Zn(2+)</name>
        <dbReference type="ChEBI" id="CHEBI:29105"/>
        <label>1</label>
    </ligand>
</feature>
<dbReference type="SMART" id="SM00271">
    <property type="entry name" value="DnaJ"/>
    <property type="match status" value="1"/>
</dbReference>
<dbReference type="CDD" id="cd06257">
    <property type="entry name" value="DnaJ"/>
    <property type="match status" value="1"/>
</dbReference>
<evidence type="ECO:0000313" key="19">
    <source>
        <dbReference type="Proteomes" id="UP001144256"/>
    </source>
</evidence>
<feature type="repeat" description="CXXCXGXG motif" evidence="14">
    <location>
        <begin position="193"/>
        <end position="200"/>
    </location>
</feature>
<dbReference type="Gene3D" id="2.60.260.20">
    <property type="entry name" value="Urease metallochaperone UreE, N-terminal domain"/>
    <property type="match status" value="2"/>
</dbReference>
<feature type="binding site" evidence="14">
    <location>
        <position position="193"/>
    </location>
    <ligand>
        <name>Zn(2+)</name>
        <dbReference type="ChEBI" id="CHEBI:29105"/>
        <label>2</label>
    </ligand>
</feature>
<feature type="repeat" description="CXXCXGXG motif" evidence="14">
    <location>
        <begin position="167"/>
        <end position="174"/>
    </location>
</feature>
<dbReference type="GO" id="GO:0005524">
    <property type="term" value="F:ATP binding"/>
    <property type="evidence" value="ECO:0007669"/>
    <property type="project" value="InterPro"/>
</dbReference>
<feature type="domain" description="J" evidence="16">
    <location>
        <begin position="6"/>
        <end position="71"/>
    </location>
</feature>
<accession>A0A9W5YF40</accession>
<dbReference type="InterPro" id="IPR001623">
    <property type="entry name" value="DnaJ_domain"/>
</dbReference>
<dbReference type="FunFam" id="2.10.230.10:FF:000002">
    <property type="entry name" value="Molecular chaperone DnaJ"/>
    <property type="match status" value="1"/>
</dbReference>
<gene>
    <name evidence="14 18" type="primary">dnaJ</name>
    <name evidence="18" type="ORF">SH1V18_36280</name>
</gene>
<dbReference type="NCBIfam" id="TIGR02349">
    <property type="entry name" value="DnaJ_bact"/>
    <property type="match status" value="1"/>
</dbReference>
<keyword evidence="4 14" id="KW-0235">DNA replication</keyword>
<feature type="binding site" evidence="14">
    <location>
        <position position="150"/>
    </location>
    <ligand>
        <name>Zn(2+)</name>
        <dbReference type="ChEBI" id="CHEBI:29105"/>
        <label>1</label>
    </ligand>
</feature>
<dbReference type="InterPro" id="IPR018253">
    <property type="entry name" value="DnaJ_domain_CS"/>
</dbReference>
<keyword evidence="8 14" id="KW-0862">Zinc</keyword>
<dbReference type="GO" id="GO:0009408">
    <property type="term" value="P:response to heat"/>
    <property type="evidence" value="ECO:0007669"/>
    <property type="project" value="InterPro"/>
</dbReference>
<keyword evidence="10 14" id="KW-0143">Chaperone</keyword>
<evidence type="ECO:0000256" key="6">
    <source>
        <dbReference type="ARBA" id="ARBA00022737"/>
    </source>
</evidence>
<evidence type="ECO:0000256" key="12">
    <source>
        <dbReference type="ARBA" id="ARBA00061004"/>
    </source>
</evidence>
<evidence type="ECO:0000259" key="17">
    <source>
        <dbReference type="PROSITE" id="PS51188"/>
    </source>
</evidence>
<evidence type="ECO:0000256" key="5">
    <source>
        <dbReference type="ARBA" id="ARBA00022723"/>
    </source>
</evidence>
<keyword evidence="19" id="KW-1185">Reference proteome</keyword>
<dbReference type="Gene3D" id="2.10.230.10">
    <property type="entry name" value="Heat shock protein DnaJ, cysteine-rich domain"/>
    <property type="match status" value="1"/>
</dbReference>
<dbReference type="Pfam" id="PF00684">
    <property type="entry name" value="DnaJ_CXXCXGXG"/>
    <property type="match status" value="1"/>
</dbReference>
<keyword evidence="3 14" id="KW-0963">Cytoplasm</keyword>
<dbReference type="CDD" id="cd10719">
    <property type="entry name" value="DnaJ_zf"/>
    <property type="match status" value="1"/>
</dbReference>
<dbReference type="Gene3D" id="1.10.287.110">
    <property type="entry name" value="DnaJ domain"/>
    <property type="match status" value="1"/>
</dbReference>
<feature type="binding site" evidence="14">
    <location>
        <position position="170"/>
    </location>
    <ligand>
        <name>Zn(2+)</name>
        <dbReference type="ChEBI" id="CHEBI:29105"/>
        <label>2</label>
    </ligand>
</feature>
<feature type="binding site" evidence="14">
    <location>
        <position position="167"/>
    </location>
    <ligand>
        <name>Zn(2+)</name>
        <dbReference type="ChEBI" id="CHEBI:29105"/>
        <label>2</label>
    </ligand>
</feature>
<dbReference type="Pfam" id="PF01556">
    <property type="entry name" value="DnaJ_C"/>
    <property type="match status" value="1"/>
</dbReference>
<dbReference type="PANTHER" id="PTHR43096">
    <property type="entry name" value="DNAJ HOMOLOG 1, MITOCHONDRIAL-RELATED"/>
    <property type="match status" value="1"/>
</dbReference>
<evidence type="ECO:0000256" key="14">
    <source>
        <dbReference type="HAMAP-Rule" id="MF_01152"/>
    </source>
</evidence>
<dbReference type="PROSITE" id="PS50076">
    <property type="entry name" value="DNAJ_2"/>
    <property type="match status" value="1"/>
</dbReference>
<comment type="domain">
    <text evidence="14">The J domain is necessary and sufficient to stimulate DnaK ATPase activity. Zinc center 1 plays an important role in the autonomous, DnaK-independent chaperone activity of DnaJ. Zinc center 2 is essential for interaction with DnaK and for DnaJ activity.</text>
</comment>
<keyword evidence="6 14" id="KW-0677">Repeat</keyword>
<evidence type="ECO:0000256" key="2">
    <source>
        <dbReference type="ARBA" id="ARBA00011738"/>
    </source>
</evidence>
<comment type="caution">
    <text evidence="18">The sequence shown here is derived from an EMBL/GenBank/DDBJ whole genome shotgun (WGS) entry which is preliminary data.</text>
</comment>
<keyword evidence="9 14" id="KW-0346">Stress response</keyword>
<evidence type="ECO:0000313" key="18">
    <source>
        <dbReference type="EMBL" id="GKX31148.1"/>
    </source>
</evidence>
<organism evidence="18 19">
    <name type="scientific">Vallitalea longa</name>
    <dbReference type="NCBI Taxonomy" id="2936439"/>
    <lineage>
        <taxon>Bacteria</taxon>
        <taxon>Bacillati</taxon>
        <taxon>Bacillota</taxon>
        <taxon>Clostridia</taxon>
        <taxon>Lachnospirales</taxon>
        <taxon>Vallitaleaceae</taxon>
        <taxon>Vallitalea</taxon>
    </lineage>
</organism>
<dbReference type="FunFam" id="1.10.287.110:FF:000034">
    <property type="entry name" value="Chaperone protein DnaJ"/>
    <property type="match status" value="1"/>
</dbReference>
<evidence type="ECO:0000256" key="9">
    <source>
        <dbReference type="ARBA" id="ARBA00023016"/>
    </source>
</evidence>
<evidence type="ECO:0000256" key="15">
    <source>
        <dbReference type="PROSITE-ProRule" id="PRU00546"/>
    </source>
</evidence>
<evidence type="ECO:0000256" key="13">
    <source>
        <dbReference type="ARBA" id="ARBA00067609"/>
    </source>
</evidence>
<dbReference type="RefSeq" id="WP_281817903.1">
    <property type="nucleotide sequence ID" value="NZ_BRLB01000014.1"/>
</dbReference>